<dbReference type="Proteomes" id="UP000267029">
    <property type="component" value="Unassembled WGS sequence"/>
</dbReference>
<dbReference type="GO" id="GO:0019904">
    <property type="term" value="F:protein domain specific binding"/>
    <property type="evidence" value="ECO:0007669"/>
    <property type="project" value="InterPro"/>
</dbReference>
<evidence type="ECO:0000313" key="4">
    <source>
        <dbReference type="Proteomes" id="UP000267029"/>
    </source>
</evidence>
<proteinExistence type="predicted"/>
<dbReference type="InterPro" id="IPR030798">
    <property type="entry name" value="Arfaptin_fam"/>
</dbReference>
<dbReference type="Pfam" id="PF06456">
    <property type="entry name" value="Arfaptin"/>
    <property type="match status" value="1"/>
</dbReference>
<organism evidence="3 4">
    <name type="scientific">Mesocestoides corti</name>
    <name type="common">Flatworm</name>
    <dbReference type="NCBI Taxonomy" id="53468"/>
    <lineage>
        <taxon>Eukaryota</taxon>
        <taxon>Metazoa</taxon>
        <taxon>Spiralia</taxon>
        <taxon>Lophotrochozoa</taxon>
        <taxon>Platyhelminthes</taxon>
        <taxon>Cestoda</taxon>
        <taxon>Eucestoda</taxon>
        <taxon>Cyclophyllidea</taxon>
        <taxon>Mesocestoididae</taxon>
        <taxon>Mesocestoides</taxon>
    </lineage>
</organism>
<dbReference type="GO" id="GO:0006886">
    <property type="term" value="P:intracellular protein transport"/>
    <property type="evidence" value="ECO:0007669"/>
    <property type="project" value="TreeGrafter"/>
</dbReference>
<feature type="region of interest" description="Disordered" evidence="1">
    <location>
        <begin position="27"/>
        <end position="49"/>
    </location>
</feature>
<dbReference type="EMBL" id="UXSR01005284">
    <property type="protein sequence ID" value="VDD80679.1"/>
    <property type="molecule type" value="Genomic_DNA"/>
</dbReference>
<dbReference type="GO" id="GO:0032588">
    <property type="term" value="C:trans-Golgi network membrane"/>
    <property type="evidence" value="ECO:0007669"/>
    <property type="project" value="TreeGrafter"/>
</dbReference>
<dbReference type="PROSITE" id="PS50870">
    <property type="entry name" value="AH"/>
    <property type="match status" value="1"/>
</dbReference>
<accession>A0A158QUS9</accession>
<dbReference type="SMART" id="SM01015">
    <property type="entry name" value="Arfaptin"/>
    <property type="match status" value="1"/>
</dbReference>
<dbReference type="GO" id="GO:0005543">
    <property type="term" value="F:phospholipid binding"/>
    <property type="evidence" value="ECO:0007669"/>
    <property type="project" value="TreeGrafter"/>
</dbReference>
<dbReference type="PANTHER" id="PTHR12141:SF5">
    <property type="entry name" value="ARFAPTIN"/>
    <property type="match status" value="1"/>
</dbReference>
<gene>
    <name evidence="3" type="ORF">MCOS_LOCUS6682</name>
</gene>
<name>A0A158QUS9_MESCO</name>
<dbReference type="InterPro" id="IPR027267">
    <property type="entry name" value="AH/BAR_dom_sf"/>
</dbReference>
<feature type="region of interest" description="Disordered" evidence="1">
    <location>
        <begin position="352"/>
        <end position="384"/>
    </location>
</feature>
<evidence type="ECO:0000313" key="3">
    <source>
        <dbReference type="EMBL" id="VDD80679.1"/>
    </source>
</evidence>
<sequence length="384" mass="42592">MSDLSWWDTIPTQFLTLVMSVVGEASTESSLPHSPVESRRDNDSINVPVKNQKGFLNNGSLDLPAKIENFKSWSTTAMKCTKQVIEEKLGTTSPTRDPHIEANIEEIKKMQTQYQEISNSVKKIASHLSAFSLLEQGLSSQLTIAGQSQPELFQEFARNADSQRIAAKSSSGYVAALESFYGGLDTFCKKTVPDTLDTIRQLEHSRLIYDAYRIELERMGNKGVKAAQMPSTGSSDAPTATTADEAPTLQQDLNAQQLRQKFETSRENYLKMKSDADVKMKLLHENRVRVLRNHLQMLQAATFSYYSNGFRNLESLLSSLGEHNTSPSKCIDPSSSIVSGGVPAPSFLEVQSPPVYASSTHSSTSNGDVDIKRQQDEQHDVFQE</sequence>
<protein>
    <recommendedName>
        <fullName evidence="2">AH domain-containing protein</fullName>
    </recommendedName>
</protein>
<dbReference type="Gene3D" id="1.20.1270.60">
    <property type="entry name" value="Arfaptin homology (AH) domain/BAR domain"/>
    <property type="match status" value="1"/>
</dbReference>
<dbReference type="GO" id="GO:0034315">
    <property type="term" value="P:regulation of Arp2/3 complex-mediated actin nucleation"/>
    <property type="evidence" value="ECO:0007669"/>
    <property type="project" value="TreeGrafter"/>
</dbReference>
<dbReference type="SUPFAM" id="SSF103657">
    <property type="entry name" value="BAR/IMD domain-like"/>
    <property type="match status" value="1"/>
</dbReference>
<dbReference type="STRING" id="53468.A0A158QUS9"/>
<feature type="compositionally biased region" description="Polar residues" evidence="1">
    <location>
        <begin position="357"/>
        <end position="367"/>
    </location>
</feature>
<dbReference type="OrthoDB" id="9994780at2759"/>
<evidence type="ECO:0000259" key="2">
    <source>
        <dbReference type="PROSITE" id="PS50870"/>
    </source>
</evidence>
<reference evidence="3 4" key="1">
    <citation type="submission" date="2018-10" db="EMBL/GenBank/DDBJ databases">
        <authorList>
            <consortium name="Pathogen Informatics"/>
        </authorList>
    </citation>
    <scope>NUCLEOTIDE SEQUENCE [LARGE SCALE GENOMIC DNA]</scope>
</reference>
<dbReference type="PANTHER" id="PTHR12141">
    <property type="entry name" value="ARFAPTIN-RELATED"/>
    <property type="match status" value="1"/>
</dbReference>
<feature type="domain" description="AH" evidence="2">
    <location>
        <begin position="95"/>
        <end position="318"/>
    </location>
</feature>
<keyword evidence="4" id="KW-1185">Reference proteome</keyword>
<dbReference type="InterPro" id="IPR010504">
    <property type="entry name" value="AH_dom"/>
</dbReference>
<evidence type="ECO:0000256" key="1">
    <source>
        <dbReference type="SAM" id="MobiDB-lite"/>
    </source>
</evidence>
<dbReference type="AlphaFoldDB" id="A0A158QUS9"/>
<feature type="compositionally biased region" description="Basic and acidic residues" evidence="1">
    <location>
        <begin position="369"/>
        <end position="384"/>
    </location>
</feature>